<dbReference type="AlphaFoldDB" id="A6K7X6"/>
<proteinExistence type="predicted"/>
<accession>A6K7X6</accession>
<name>A6K7X6_RAT</name>
<feature type="non-terminal residue" evidence="1">
    <location>
        <position position="64"/>
    </location>
</feature>
<reference evidence="2" key="1">
    <citation type="submission" date="2005-09" db="EMBL/GenBank/DDBJ databases">
        <authorList>
            <person name="Mural R.J."/>
            <person name="Li P.W."/>
            <person name="Adams M.D."/>
            <person name="Amanatides P.G."/>
            <person name="Baden-Tillson H."/>
            <person name="Barnstead M."/>
            <person name="Chin S.H."/>
            <person name="Dew I."/>
            <person name="Evans C.A."/>
            <person name="Ferriera S."/>
            <person name="Flanigan M."/>
            <person name="Fosler C."/>
            <person name="Glodek A."/>
            <person name="Gu Z."/>
            <person name="Holt R.A."/>
            <person name="Jennings D."/>
            <person name="Kraft C.L."/>
            <person name="Lu F."/>
            <person name="Nguyen T."/>
            <person name="Nusskern D.R."/>
            <person name="Pfannkoch C.M."/>
            <person name="Sitter C."/>
            <person name="Sutton G.G."/>
            <person name="Venter J.C."/>
            <person name="Wang Z."/>
            <person name="Woodage T."/>
            <person name="Zheng X.H."/>
            <person name="Zhong F."/>
        </authorList>
    </citation>
    <scope>NUCLEOTIDE SEQUENCE [LARGE SCALE GENOMIC DNA]</scope>
    <source>
        <strain>BN</strain>
        <strain evidence="2">Sprague-Dawley</strain>
    </source>
</reference>
<protein>
    <submittedName>
        <fullName evidence="1">RCG37626</fullName>
    </submittedName>
</protein>
<dbReference type="Proteomes" id="UP000234681">
    <property type="component" value="Chromosome 13"/>
</dbReference>
<evidence type="ECO:0000313" key="1">
    <source>
        <dbReference type="EMBL" id="EDL87921.1"/>
    </source>
</evidence>
<evidence type="ECO:0000313" key="2">
    <source>
        <dbReference type="Proteomes" id="UP000234681"/>
    </source>
</evidence>
<gene>
    <name evidence="1" type="ORF">rCG_37626</name>
</gene>
<sequence length="64" mass="7440">MPLNINIVYNLLVMSLENLHEVLLTHTMEREKQLWLSSGFHTRSASCMCFPTKEINIIMFLETG</sequence>
<organism evidence="1 2">
    <name type="scientific">Rattus norvegicus</name>
    <name type="common">Rat</name>
    <dbReference type="NCBI Taxonomy" id="10116"/>
    <lineage>
        <taxon>Eukaryota</taxon>
        <taxon>Metazoa</taxon>
        <taxon>Chordata</taxon>
        <taxon>Craniata</taxon>
        <taxon>Vertebrata</taxon>
        <taxon>Euteleostomi</taxon>
        <taxon>Mammalia</taxon>
        <taxon>Eutheria</taxon>
        <taxon>Euarchontoglires</taxon>
        <taxon>Glires</taxon>
        <taxon>Rodentia</taxon>
        <taxon>Myomorpha</taxon>
        <taxon>Muroidea</taxon>
        <taxon>Muridae</taxon>
        <taxon>Murinae</taxon>
        <taxon>Rattus</taxon>
    </lineage>
</organism>
<dbReference type="EMBL" id="CH474028">
    <property type="protein sequence ID" value="EDL87921.1"/>
    <property type="molecule type" value="Genomic_DNA"/>
</dbReference>